<sequence length="89" mass="9563">MPLDYMVGSARDPNGANRQTRKRIEAAVRRTLRTGGVQALTAVDAASDMVISYLTTANSASLKLVHDVAGNEIARLLEELLQGGVQDRP</sequence>
<dbReference type="RefSeq" id="WP_132399983.1">
    <property type="nucleotide sequence ID" value="NZ_SMKA01000001.1"/>
</dbReference>
<evidence type="ECO:0000313" key="2">
    <source>
        <dbReference type="EMBL" id="TDC35855.1"/>
    </source>
</evidence>
<dbReference type="Proteomes" id="UP000295075">
    <property type="component" value="Unassembled WGS sequence"/>
</dbReference>
<dbReference type="OrthoDB" id="9838741at2"/>
<evidence type="ECO:0000256" key="1">
    <source>
        <dbReference type="SAM" id="MobiDB-lite"/>
    </source>
</evidence>
<gene>
    <name evidence="2" type="ORF">E1261_00585</name>
</gene>
<name>A0A4V2XT17_9ACTN</name>
<feature type="region of interest" description="Disordered" evidence="1">
    <location>
        <begin position="1"/>
        <end position="20"/>
    </location>
</feature>
<evidence type="ECO:0000313" key="3">
    <source>
        <dbReference type="Proteomes" id="UP000295075"/>
    </source>
</evidence>
<dbReference type="AlphaFoldDB" id="A0A4V2XT17"/>
<proteinExistence type="predicted"/>
<keyword evidence="3" id="KW-1185">Reference proteome</keyword>
<protein>
    <submittedName>
        <fullName evidence="2">Uncharacterized protein</fullName>
    </submittedName>
</protein>
<comment type="caution">
    <text evidence="2">The sequence shown here is derived from an EMBL/GenBank/DDBJ whole genome shotgun (WGS) entry which is preliminary data.</text>
</comment>
<reference evidence="2 3" key="1">
    <citation type="submission" date="2019-03" db="EMBL/GenBank/DDBJ databases">
        <title>Draft genome sequences of novel Actinobacteria.</title>
        <authorList>
            <person name="Sahin N."/>
            <person name="Ay H."/>
            <person name="Saygin H."/>
        </authorList>
    </citation>
    <scope>NUCLEOTIDE SEQUENCE [LARGE SCALE GENOMIC DNA]</scope>
    <source>
        <strain evidence="2 3">JCM 30547</strain>
    </source>
</reference>
<organism evidence="2 3">
    <name type="scientific">Kribbella albertanoniae</name>
    <dbReference type="NCBI Taxonomy" id="1266829"/>
    <lineage>
        <taxon>Bacteria</taxon>
        <taxon>Bacillati</taxon>
        <taxon>Actinomycetota</taxon>
        <taxon>Actinomycetes</taxon>
        <taxon>Propionibacteriales</taxon>
        <taxon>Kribbellaceae</taxon>
        <taxon>Kribbella</taxon>
    </lineage>
</organism>
<dbReference type="EMBL" id="SMKA01000001">
    <property type="protein sequence ID" value="TDC35855.1"/>
    <property type="molecule type" value="Genomic_DNA"/>
</dbReference>
<accession>A0A4V2XT17</accession>